<dbReference type="GO" id="GO:0005634">
    <property type="term" value="C:nucleus"/>
    <property type="evidence" value="ECO:0007669"/>
    <property type="project" value="TreeGrafter"/>
</dbReference>
<evidence type="ECO:0000313" key="3">
    <source>
        <dbReference type="EMBL" id="PKH93986.1"/>
    </source>
</evidence>
<dbReference type="PANTHER" id="PTHR31213">
    <property type="entry name" value="OS08G0374000 PROTEIN-RELATED"/>
    <property type="match status" value="1"/>
</dbReference>
<organism evidence="3 4">
    <name type="scientific">Punica granatum</name>
    <name type="common">Pomegranate</name>
    <dbReference type="NCBI Taxonomy" id="22663"/>
    <lineage>
        <taxon>Eukaryota</taxon>
        <taxon>Viridiplantae</taxon>
        <taxon>Streptophyta</taxon>
        <taxon>Embryophyta</taxon>
        <taxon>Tracheophyta</taxon>
        <taxon>Spermatophyta</taxon>
        <taxon>Magnoliopsida</taxon>
        <taxon>eudicotyledons</taxon>
        <taxon>Gunneridae</taxon>
        <taxon>Pentapetalae</taxon>
        <taxon>rosids</taxon>
        <taxon>malvids</taxon>
        <taxon>Myrtales</taxon>
        <taxon>Lythraceae</taxon>
        <taxon>Punica</taxon>
    </lineage>
</organism>
<protein>
    <recommendedName>
        <fullName evidence="2">Bet v I/Major latex protein domain-containing protein</fullName>
    </recommendedName>
</protein>
<dbReference type="GO" id="GO:0038023">
    <property type="term" value="F:signaling receptor activity"/>
    <property type="evidence" value="ECO:0007669"/>
    <property type="project" value="InterPro"/>
</dbReference>
<dbReference type="GO" id="GO:0005737">
    <property type="term" value="C:cytoplasm"/>
    <property type="evidence" value="ECO:0007669"/>
    <property type="project" value="TreeGrafter"/>
</dbReference>
<dbReference type="InterPro" id="IPR050279">
    <property type="entry name" value="Plant_def-hormone_signal"/>
</dbReference>
<evidence type="ECO:0000259" key="2">
    <source>
        <dbReference type="Pfam" id="PF00407"/>
    </source>
</evidence>
<dbReference type="PRINTS" id="PR00634">
    <property type="entry name" value="BETALLERGEN"/>
</dbReference>
<dbReference type="GO" id="GO:0006952">
    <property type="term" value="P:defense response"/>
    <property type="evidence" value="ECO:0007669"/>
    <property type="project" value="InterPro"/>
</dbReference>
<dbReference type="Proteomes" id="UP000233551">
    <property type="component" value="Unassembled WGS sequence"/>
</dbReference>
<dbReference type="InterPro" id="IPR023393">
    <property type="entry name" value="START-like_dom_sf"/>
</dbReference>
<reference evidence="3 4" key="1">
    <citation type="submission" date="2017-11" db="EMBL/GenBank/DDBJ databases">
        <title>De-novo sequencing of pomegranate (Punica granatum L.) genome.</title>
        <authorList>
            <person name="Akparov Z."/>
            <person name="Amiraslanov A."/>
            <person name="Hajiyeva S."/>
            <person name="Abbasov M."/>
            <person name="Kaur K."/>
            <person name="Hamwieh A."/>
            <person name="Solovyev V."/>
            <person name="Salamov A."/>
            <person name="Braich B."/>
            <person name="Kosarev P."/>
            <person name="Mahmoud A."/>
            <person name="Hajiyev E."/>
            <person name="Babayeva S."/>
            <person name="Izzatullayeva V."/>
            <person name="Mammadov A."/>
            <person name="Mammadov A."/>
            <person name="Sharifova S."/>
            <person name="Ojaghi J."/>
            <person name="Eynullazada K."/>
            <person name="Bayramov B."/>
            <person name="Abdulazimova A."/>
            <person name="Shahmuradov I."/>
        </authorList>
    </citation>
    <scope>NUCLEOTIDE SEQUENCE [LARGE SCALE GENOMIC DNA]</scope>
    <source>
        <strain evidence="4">cv. AG2017</strain>
        <tissue evidence="3">Leaf</tissue>
    </source>
</reference>
<dbReference type="Pfam" id="PF00407">
    <property type="entry name" value="Bet_v_1"/>
    <property type="match status" value="1"/>
</dbReference>
<dbReference type="PANTHER" id="PTHR31213:SF192">
    <property type="entry name" value="MAJOR ALLERGEN PRU AR 1-LIKE"/>
    <property type="match status" value="1"/>
</dbReference>
<dbReference type="GO" id="GO:0009738">
    <property type="term" value="P:abscisic acid-activated signaling pathway"/>
    <property type="evidence" value="ECO:0007669"/>
    <property type="project" value="InterPro"/>
</dbReference>
<dbReference type="GO" id="GO:0010427">
    <property type="term" value="F:abscisic acid binding"/>
    <property type="evidence" value="ECO:0007669"/>
    <property type="project" value="InterPro"/>
</dbReference>
<comment type="caution">
    <text evidence="3">The sequence shown here is derived from an EMBL/GenBank/DDBJ whole genome shotgun (WGS) entry which is preliminary data.</text>
</comment>
<dbReference type="EMBL" id="PGOL01042755">
    <property type="protein sequence ID" value="PKH93986.1"/>
    <property type="molecule type" value="Genomic_DNA"/>
</dbReference>
<proteinExistence type="inferred from homology"/>
<feature type="non-terminal residue" evidence="3">
    <location>
        <position position="61"/>
    </location>
</feature>
<dbReference type="AlphaFoldDB" id="A0A2I0H2N2"/>
<comment type="similarity">
    <text evidence="1">Belongs to the BetVI family.</text>
</comment>
<dbReference type="GO" id="GO:0004864">
    <property type="term" value="F:protein phosphatase inhibitor activity"/>
    <property type="evidence" value="ECO:0007669"/>
    <property type="project" value="InterPro"/>
</dbReference>
<name>A0A2I0H2N2_PUNGR</name>
<feature type="domain" description="Bet v I/Major latex protein" evidence="2">
    <location>
        <begin position="1"/>
        <end position="60"/>
    </location>
</feature>
<keyword evidence="4" id="KW-1185">Reference proteome</keyword>
<dbReference type="SUPFAM" id="SSF55961">
    <property type="entry name" value="Bet v1-like"/>
    <property type="match status" value="1"/>
</dbReference>
<dbReference type="InterPro" id="IPR024949">
    <property type="entry name" value="Bet_v_I_allergen"/>
</dbReference>
<accession>A0A2I0H2N2</accession>
<dbReference type="STRING" id="22663.A0A2I0H2N2"/>
<evidence type="ECO:0000256" key="1">
    <source>
        <dbReference type="ARBA" id="ARBA00009744"/>
    </source>
</evidence>
<gene>
    <name evidence="3" type="ORF">CRG98_049781</name>
</gene>
<dbReference type="Gene3D" id="3.30.530.20">
    <property type="match status" value="1"/>
</dbReference>
<dbReference type="InterPro" id="IPR000916">
    <property type="entry name" value="Bet_v_I/MLP"/>
</dbReference>
<sequence length="61" mass="6685">MGVTSFTQEFPCPISPARMFRALIVESSDLIPRLLPQFIKSVELVEGDGGAGSIERVNFTE</sequence>
<evidence type="ECO:0000313" key="4">
    <source>
        <dbReference type="Proteomes" id="UP000233551"/>
    </source>
</evidence>